<sequence length="387" mass="42136">MDQAIDGVIGAAVKDNLVPGAVAAVVDSEGLRSIRCCGVRSETSGEPMTDDTVFQIASMTKPITGVACMQAVERGLLELDRPAGEVIPWLADVQVLDGFDESGPILHPPENPVTLRNLLTHTSGFTYEIWNSNMAAWIEHTGTPGVGSRKLASLRRPLSFEPGERWEYGTGMDWAGQLLETVSGMRLGEWMRSEIFEPLGMFDTAYQCNETMTDRLAATHVLDDGQWNELASQAPRTLPEFDSGGGGLHSTTPDYARFIQMLLRGGELSGQQILSSDTVSAMSSNNMGLLRVSPVISFNRGLSADFEFMPRIPKSWGLTFQINEETVPGGRRKGSLSWAGLFNTHFWIDPTSGLGALLMTQTLPFMIPQGAELLDEFEQVVYAAVAS</sequence>
<reference evidence="2" key="1">
    <citation type="submission" date="2018-05" db="EMBL/GenBank/DDBJ databases">
        <authorList>
            <person name="Lanie J.A."/>
            <person name="Ng W.-L."/>
            <person name="Kazmierczak K.M."/>
            <person name="Andrzejewski T.M."/>
            <person name="Davidsen T.M."/>
            <person name="Wayne K.J."/>
            <person name="Tettelin H."/>
            <person name="Glass J.I."/>
            <person name="Rusch D."/>
            <person name="Podicherti R."/>
            <person name="Tsui H.-C.T."/>
            <person name="Winkler M.E."/>
        </authorList>
    </citation>
    <scope>NUCLEOTIDE SEQUENCE</scope>
</reference>
<evidence type="ECO:0000313" key="2">
    <source>
        <dbReference type="EMBL" id="SUZ79086.1"/>
    </source>
</evidence>
<dbReference type="InterPro" id="IPR012338">
    <property type="entry name" value="Beta-lactam/transpept-like"/>
</dbReference>
<dbReference type="EMBL" id="UINC01001372">
    <property type="protein sequence ID" value="SUZ79086.1"/>
    <property type="molecule type" value="Genomic_DNA"/>
</dbReference>
<dbReference type="SUPFAM" id="SSF56601">
    <property type="entry name" value="beta-lactamase/transpeptidase-like"/>
    <property type="match status" value="1"/>
</dbReference>
<accession>A0A381QIE3</accession>
<dbReference type="InterPro" id="IPR050789">
    <property type="entry name" value="Diverse_Enzym_Activities"/>
</dbReference>
<feature type="domain" description="Beta-lactamase-related" evidence="1">
    <location>
        <begin position="6"/>
        <end position="364"/>
    </location>
</feature>
<evidence type="ECO:0000259" key="1">
    <source>
        <dbReference type="Pfam" id="PF00144"/>
    </source>
</evidence>
<dbReference type="PANTHER" id="PTHR43283:SF3">
    <property type="entry name" value="BETA-LACTAMASE FAMILY PROTEIN (AFU_ORTHOLOGUE AFUA_5G07500)"/>
    <property type="match status" value="1"/>
</dbReference>
<organism evidence="2">
    <name type="scientific">marine metagenome</name>
    <dbReference type="NCBI Taxonomy" id="408172"/>
    <lineage>
        <taxon>unclassified sequences</taxon>
        <taxon>metagenomes</taxon>
        <taxon>ecological metagenomes</taxon>
    </lineage>
</organism>
<dbReference type="PANTHER" id="PTHR43283">
    <property type="entry name" value="BETA-LACTAMASE-RELATED"/>
    <property type="match status" value="1"/>
</dbReference>
<name>A0A381QIE3_9ZZZZ</name>
<proteinExistence type="predicted"/>
<dbReference type="Gene3D" id="3.40.710.10">
    <property type="entry name" value="DD-peptidase/beta-lactamase superfamily"/>
    <property type="match status" value="1"/>
</dbReference>
<dbReference type="AlphaFoldDB" id="A0A381QIE3"/>
<gene>
    <name evidence="2" type="ORF">METZ01_LOCUS31940</name>
</gene>
<protein>
    <recommendedName>
        <fullName evidence="1">Beta-lactamase-related domain-containing protein</fullName>
    </recommendedName>
</protein>
<dbReference type="InterPro" id="IPR001466">
    <property type="entry name" value="Beta-lactam-related"/>
</dbReference>
<dbReference type="Pfam" id="PF00144">
    <property type="entry name" value="Beta-lactamase"/>
    <property type="match status" value="1"/>
</dbReference>